<evidence type="ECO:0008006" key="3">
    <source>
        <dbReference type="Google" id="ProtNLM"/>
    </source>
</evidence>
<organism evidence="1 2">
    <name type="scientific">Flavobacterium omnivorum</name>
    <dbReference type="NCBI Taxonomy" id="178355"/>
    <lineage>
        <taxon>Bacteria</taxon>
        <taxon>Pseudomonadati</taxon>
        <taxon>Bacteroidota</taxon>
        <taxon>Flavobacteriia</taxon>
        <taxon>Flavobacteriales</taxon>
        <taxon>Flavobacteriaceae</taxon>
        <taxon>Flavobacterium</taxon>
    </lineage>
</organism>
<evidence type="ECO:0000313" key="1">
    <source>
        <dbReference type="EMBL" id="SDI01622.1"/>
    </source>
</evidence>
<dbReference type="AlphaFoldDB" id="A0A1G8H4N9"/>
<dbReference type="OrthoDB" id="6926156at2"/>
<name>A0A1G8H4N9_9FLAO</name>
<keyword evidence="2" id="KW-1185">Reference proteome</keyword>
<protein>
    <recommendedName>
        <fullName evidence="3">GIY-YIG domain-containing protein</fullName>
    </recommendedName>
</protein>
<dbReference type="Proteomes" id="UP000199274">
    <property type="component" value="Unassembled WGS sequence"/>
</dbReference>
<reference evidence="2" key="1">
    <citation type="submission" date="2016-10" db="EMBL/GenBank/DDBJ databases">
        <authorList>
            <person name="Varghese N."/>
            <person name="Submissions S."/>
        </authorList>
    </citation>
    <scope>NUCLEOTIDE SEQUENCE [LARGE SCALE GENOMIC DNA]</scope>
    <source>
        <strain evidence="2">CGMCC 1.2747</strain>
    </source>
</reference>
<dbReference type="EMBL" id="FNDB01000020">
    <property type="protein sequence ID" value="SDI01622.1"/>
    <property type="molecule type" value="Genomic_DNA"/>
</dbReference>
<sequence length="182" mass="21131">MNYVQEKYPEGLDSLLKDADKAAISIVEKLNALNCKRVGDLYDIVNGKTTRNKKEFDELGYTANESNEFKGLYIFGEEKDGRVIPVYVGISRTVFRRLRQHAWGKNHNECTLAYLKTRDKWKKEGKITDRASITNEDMTPAKKVIQNYKVVLHSVPKDYDLYFLEVVLAGKFKTKWNSFRTH</sequence>
<gene>
    <name evidence="1" type="ORF">SAMN04488062_12026</name>
</gene>
<evidence type="ECO:0000313" key="2">
    <source>
        <dbReference type="Proteomes" id="UP000199274"/>
    </source>
</evidence>
<dbReference type="RefSeq" id="WP_091258927.1">
    <property type="nucleotide sequence ID" value="NZ_FNDB01000020.1"/>
</dbReference>
<dbReference type="STRING" id="178355.SAMN04488062_12026"/>
<proteinExistence type="predicted"/>
<accession>A0A1G8H4N9</accession>